<evidence type="ECO:0000313" key="3">
    <source>
        <dbReference type="Proteomes" id="UP000248863"/>
    </source>
</evidence>
<organism evidence="2 3">
    <name type="scientific">Rhodoplanes elegans</name>
    <dbReference type="NCBI Taxonomy" id="29408"/>
    <lineage>
        <taxon>Bacteria</taxon>
        <taxon>Pseudomonadati</taxon>
        <taxon>Pseudomonadota</taxon>
        <taxon>Alphaproteobacteria</taxon>
        <taxon>Hyphomicrobiales</taxon>
        <taxon>Nitrobacteraceae</taxon>
        <taxon>Rhodoplanes</taxon>
    </lineage>
</organism>
<feature type="compositionally biased region" description="Basic and acidic residues" evidence="1">
    <location>
        <begin position="88"/>
        <end position="103"/>
    </location>
</feature>
<evidence type="ECO:0000256" key="1">
    <source>
        <dbReference type="SAM" id="MobiDB-lite"/>
    </source>
</evidence>
<evidence type="ECO:0008006" key="4">
    <source>
        <dbReference type="Google" id="ProtNLM"/>
    </source>
</evidence>
<comment type="caution">
    <text evidence="2">The sequence shown here is derived from an EMBL/GenBank/DDBJ whole genome shotgun (WGS) entry which is preliminary data.</text>
</comment>
<dbReference type="Proteomes" id="UP000248863">
    <property type="component" value="Unassembled WGS sequence"/>
</dbReference>
<dbReference type="NCBIfam" id="TIGR01725">
    <property type="entry name" value="phge_HK97_gp10"/>
    <property type="match status" value="1"/>
</dbReference>
<sequence>MEGLEKFARTLRALSAESKAALQAETTRAAAEMVTLARALVPVKSGRLRDSIVASSGPPPAHAQFAGGGRSEIATHVTSGNTGARHSALVEHGTKPHTVDGKFKGARHPGSEPHPYFFPAYRAQKRAFSRRMNKAMRAVARRHAEGG</sequence>
<dbReference type="Pfam" id="PF04883">
    <property type="entry name" value="HK97-gp10_like"/>
    <property type="match status" value="1"/>
</dbReference>
<dbReference type="InterPro" id="IPR010064">
    <property type="entry name" value="HK97-gp10_tail"/>
</dbReference>
<dbReference type="OrthoDB" id="8480914at2"/>
<evidence type="ECO:0000313" key="2">
    <source>
        <dbReference type="EMBL" id="RAI40719.1"/>
    </source>
</evidence>
<accession>A0A327KPE5</accession>
<dbReference type="EMBL" id="NPEU01000034">
    <property type="protein sequence ID" value="RAI40719.1"/>
    <property type="molecule type" value="Genomic_DNA"/>
</dbReference>
<reference evidence="2 3" key="1">
    <citation type="submission" date="2017-07" db="EMBL/GenBank/DDBJ databases">
        <title>Draft Genome Sequences of Select Purple Nonsulfur Bacteria.</title>
        <authorList>
            <person name="Lasarre B."/>
            <person name="Mckinlay J.B."/>
        </authorList>
    </citation>
    <scope>NUCLEOTIDE SEQUENCE [LARGE SCALE GENOMIC DNA]</scope>
    <source>
        <strain evidence="2 3">DSM 11907</strain>
    </source>
</reference>
<dbReference type="RefSeq" id="WP_111356105.1">
    <property type="nucleotide sequence ID" value="NZ_NHSK01000156.1"/>
</dbReference>
<gene>
    <name evidence="2" type="ORF">CH338_05375</name>
</gene>
<protein>
    <recommendedName>
        <fullName evidence="4">HK97 gp10 family phage protein</fullName>
    </recommendedName>
</protein>
<keyword evidence="3" id="KW-1185">Reference proteome</keyword>
<feature type="region of interest" description="Disordered" evidence="1">
    <location>
        <begin position="51"/>
        <end position="116"/>
    </location>
</feature>
<name>A0A327KPE5_9BRAD</name>
<proteinExistence type="predicted"/>
<dbReference type="AlphaFoldDB" id="A0A327KPE5"/>